<sequence>MSFSRRTGSLILGLLMAAVPAFAGLDTGLVGHWEFEDNANDSSVEGNDGTANGGVTYVTGKVGKAASFDGVNDYIRVPNDASFNFGGGSFSVAVWVKPTASLDNARVVENRGTGTFGSNDGWQLKIRASGSRWHVRGATVDDGSDYISCQGCTTSRAYGEWYHLTMIYENDESLRLYINGELEGDLPSGTLGSFDNTLPLVIGAALAHDGTEDTNSQFYEGLIDELRLYDRVLLDEEIRTLALAHPQLGDWESKSEGTIYAADTDGFVTAYISGSGCTNDTVIMFTNEDTDPNPNGFRVRFTGYNGGTIPVKKGDNWKVEQTFGSCGVTVHFIPLLPSQ</sequence>
<dbReference type="AlphaFoldDB" id="A0A8A4TP43"/>
<dbReference type="KEGG" id="scor:J3U87_22475"/>
<accession>A0A8A4TP43</accession>
<evidence type="ECO:0000256" key="2">
    <source>
        <dbReference type="ARBA" id="ARBA00023157"/>
    </source>
</evidence>
<evidence type="ECO:0000256" key="3">
    <source>
        <dbReference type="SAM" id="SignalP"/>
    </source>
</evidence>
<dbReference type="Proteomes" id="UP000663929">
    <property type="component" value="Chromosome"/>
</dbReference>
<organism evidence="5 6">
    <name type="scientific">Sulfidibacter corallicola</name>
    <dbReference type="NCBI Taxonomy" id="2818388"/>
    <lineage>
        <taxon>Bacteria</taxon>
        <taxon>Pseudomonadati</taxon>
        <taxon>Acidobacteriota</taxon>
        <taxon>Holophagae</taxon>
        <taxon>Acanthopleuribacterales</taxon>
        <taxon>Acanthopleuribacteraceae</taxon>
        <taxon>Sulfidibacter</taxon>
    </lineage>
</organism>
<feature type="domain" description="LamG-like jellyroll fold" evidence="4">
    <location>
        <begin position="88"/>
        <end position="236"/>
    </location>
</feature>
<dbReference type="Pfam" id="PF13385">
    <property type="entry name" value="Laminin_G_3"/>
    <property type="match status" value="1"/>
</dbReference>
<gene>
    <name evidence="5" type="ORF">J3U87_22475</name>
</gene>
<dbReference type="InterPro" id="IPR006558">
    <property type="entry name" value="LamG-like"/>
</dbReference>
<keyword evidence="2" id="KW-1015">Disulfide bond</keyword>
<name>A0A8A4TP43_SULCO</name>
<feature type="chain" id="PRO_5035303806" evidence="3">
    <location>
        <begin position="24"/>
        <end position="339"/>
    </location>
</feature>
<evidence type="ECO:0000313" key="5">
    <source>
        <dbReference type="EMBL" id="QTD48355.1"/>
    </source>
</evidence>
<dbReference type="InterPro" id="IPR013320">
    <property type="entry name" value="ConA-like_dom_sf"/>
</dbReference>
<dbReference type="EMBL" id="CP071793">
    <property type="protein sequence ID" value="QTD48355.1"/>
    <property type="molecule type" value="Genomic_DNA"/>
</dbReference>
<feature type="signal peptide" evidence="3">
    <location>
        <begin position="1"/>
        <end position="23"/>
    </location>
</feature>
<dbReference type="SMART" id="SM00560">
    <property type="entry name" value="LamGL"/>
    <property type="match status" value="1"/>
</dbReference>
<evidence type="ECO:0000256" key="1">
    <source>
        <dbReference type="ARBA" id="ARBA00022729"/>
    </source>
</evidence>
<proteinExistence type="predicted"/>
<reference evidence="5" key="1">
    <citation type="submission" date="2021-03" db="EMBL/GenBank/DDBJ databases">
        <title>Acanthopleuribacteraceae sp. M133.</title>
        <authorList>
            <person name="Wang G."/>
        </authorList>
    </citation>
    <scope>NUCLEOTIDE SEQUENCE</scope>
    <source>
        <strain evidence="5">M133</strain>
    </source>
</reference>
<keyword evidence="1 3" id="KW-0732">Signal</keyword>
<evidence type="ECO:0000313" key="6">
    <source>
        <dbReference type="Proteomes" id="UP000663929"/>
    </source>
</evidence>
<evidence type="ECO:0000259" key="4">
    <source>
        <dbReference type="SMART" id="SM00560"/>
    </source>
</evidence>
<dbReference type="RefSeq" id="WP_237378009.1">
    <property type="nucleotide sequence ID" value="NZ_CP071793.1"/>
</dbReference>
<dbReference type="PANTHER" id="PTHR42535">
    <property type="entry name" value="OOKINETE PROTEIN, PUTATIVE-RELATED"/>
    <property type="match status" value="1"/>
</dbReference>
<dbReference type="PANTHER" id="PTHR42535:SF2">
    <property type="entry name" value="CHROMOSOME UNDETERMINED SCAFFOLD_146, WHOLE GENOME SHOTGUN SEQUENCE"/>
    <property type="match status" value="1"/>
</dbReference>
<dbReference type="SUPFAM" id="SSF49899">
    <property type="entry name" value="Concanavalin A-like lectins/glucanases"/>
    <property type="match status" value="1"/>
</dbReference>
<dbReference type="Gene3D" id="2.60.120.200">
    <property type="match status" value="1"/>
</dbReference>
<keyword evidence="6" id="KW-1185">Reference proteome</keyword>
<protein>
    <submittedName>
        <fullName evidence="5">LamG domain-containing protein</fullName>
    </submittedName>
</protein>